<evidence type="ECO:0000313" key="2">
    <source>
        <dbReference type="EMBL" id="CAF4568169.1"/>
    </source>
</evidence>
<gene>
    <name evidence="1" type="ORF">KIK155_LOCUS1176</name>
    <name evidence="2" type="ORF">TOA249_LOCUS8410</name>
</gene>
<proteinExistence type="predicted"/>
<evidence type="ECO:0008006" key="4">
    <source>
        <dbReference type="Google" id="ProtNLM"/>
    </source>
</evidence>
<evidence type="ECO:0000313" key="3">
    <source>
        <dbReference type="Proteomes" id="UP000663865"/>
    </source>
</evidence>
<dbReference type="EMBL" id="CAJOBS010000399">
    <property type="protein sequence ID" value="CAF4568169.1"/>
    <property type="molecule type" value="Genomic_DNA"/>
</dbReference>
<organism evidence="1 3">
    <name type="scientific">Rotaria socialis</name>
    <dbReference type="NCBI Taxonomy" id="392032"/>
    <lineage>
        <taxon>Eukaryota</taxon>
        <taxon>Metazoa</taxon>
        <taxon>Spiralia</taxon>
        <taxon>Gnathifera</taxon>
        <taxon>Rotifera</taxon>
        <taxon>Eurotatoria</taxon>
        <taxon>Bdelloidea</taxon>
        <taxon>Philodinida</taxon>
        <taxon>Philodinidae</taxon>
        <taxon>Rotaria</taxon>
    </lineage>
</organism>
<dbReference type="Proteomes" id="UP000663838">
    <property type="component" value="Unassembled WGS sequence"/>
</dbReference>
<dbReference type="AlphaFoldDB" id="A0A817UA14"/>
<accession>A0A817UA14</accession>
<dbReference type="EMBL" id="CAJNYV010000032">
    <property type="protein sequence ID" value="CAF3327374.1"/>
    <property type="molecule type" value="Genomic_DNA"/>
</dbReference>
<dbReference type="InterPro" id="IPR036047">
    <property type="entry name" value="F-box-like_dom_sf"/>
</dbReference>
<dbReference type="Proteomes" id="UP000663865">
    <property type="component" value="Unassembled WGS sequence"/>
</dbReference>
<dbReference type="SUPFAM" id="SSF81383">
    <property type="entry name" value="F-box domain"/>
    <property type="match status" value="1"/>
</dbReference>
<protein>
    <recommendedName>
        <fullName evidence="4">F-box domain-containing protein</fullName>
    </recommendedName>
</protein>
<reference evidence="1" key="1">
    <citation type="submission" date="2021-02" db="EMBL/GenBank/DDBJ databases">
        <authorList>
            <person name="Nowell W R."/>
        </authorList>
    </citation>
    <scope>NUCLEOTIDE SEQUENCE</scope>
</reference>
<evidence type="ECO:0000313" key="1">
    <source>
        <dbReference type="EMBL" id="CAF3327374.1"/>
    </source>
</evidence>
<comment type="caution">
    <text evidence="1">The sequence shown here is derived from an EMBL/GenBank/DDBJ whole genome shotgun (WGS) entry which is preliminary data.</text>
</comment>
<sequence>MNAHLLDLPDEILELIAFNVIDGPWIDDVRHFLSFTSTCKRFYQFFYDERFWQKLASRRDPTNEKPTENTTWLNHCQQIYLMRTIPSNALRENISRFDDNYYCTIEKLIIWPDKIRIYIDERGDYSLGPIQHPRDSIVALVENDYSQIRDQEKRRVFESKFSIADENSRYLGYLDFSISLSCDPAEQVLNFRYGFNGYSIIKLFKIEKSFIDKFNLQPLMRRRQSIV</sequence>
<name>A0A817UA14_9BILA</name>